<reference evidence="1 2" key="1">
    <citation type="submission" date="2020-12" db="EMBL/GenBank/DDBJ databases">
        <title>Identification and biosynthesis of polyene macrolides produced by Streptomyces alfalfae Men-myco-93-63.</title>
        <authorList>
            <person name="Liu D."/>
            <person name="Li Y."/>
            <person name="Liu L."/>
            <person name="Han X."/>
            <person name="Shen F."/>
        </authorList>
    </citation>
    <scope>NUCLEOTIDE SEQUENCE [LARGE SCALE GENOMIC DNA]</scope>
    <source>
        <strain evidence="1 2">Men-myco-93-63</strain>
    </source>
</reference>
<sequence>MTAHGTAPEPAEHLRFTQYLHLLESVTGADENDLVAHILDDPDALMADSAVCRHLDRRAAALLRDPRYPLWADGLGRTVSRSAFLTRRMHEWTLLRDILLDGPWTAADLLGASDWLQRKATAQHSRLPPPALRLLAVQGRTRRVRKAAAQLLASSTKPPEPS</sequence>
<evidence type="ECO:0008006" key="3">
    <source>
        <dbReference type="Google" id="ProtNLM"/>
    </source>
</evidence>
<name>A0A7T4PND5_9ACTN</name>
<dbReference type="Proteomes" id="UP000596130">
    <property type="component" value="Chromosome"/>
</dbReference>
<protein>
    <recommendedName>
        <fullName evidence="3">HEAT repeat domain-containing protein</fullName>
    </recommendedName>
</protein>
<evidence type="ECO:0000313" key="1">
    <source>
        <dbReference type="EMBL" id="QQC93372.1"/>
    </source>
</evidence>
<accession>A0A7T4PND5</accession>
<organism evidence="1 2">
    <name type="scientific">Streptomyces alfalfae</name>
    <dbReference type="NCBI Taxonomy" id="1642299"/>
    <lineage>
        <taxon>Bacteria</taxon>
        <taxon>Bacillati</taxon>
        <taxon>Actinomycetota</taxon>
        <taxon>Actinomycetes</taxon>
        <taxon>Kitasatosporales</taxon>
        <taxon>Streptomycetaceae</taxon>
        <taxon>Streptomyces</taxon>
    </lineage>
</organism>
<gene>
    <name evidence="1" type="ORF">I8755_37390</name>
</gene>
<dbReference type="RefSeq" id="WP_198504836.1">
    <property type="nucleotide sequence ID" value="NZ_CP065959.1"/>
</dbReference>
<proteinExistence type="predicted"/>
<evidence type="ECO:0000313" key="2">
    <source>
        <dbReference type="Proteomes" id="UP000596130"/>
    </source>
</evidence>
<dbReference type="AlphaFoldDB" id="A0A7T4PND5"/>
<dbReference type="EMBL" id="CP065959">
    <property type="protein sequence ID" value="QQC93372.1"/>
    <property type="molecule type" value="Genomic_DNA"/>
</dbReference>